<dbReference type="InterPro" id="IPR017850">
    <property type="entry name" value="Alkaline_phosphatase_core_sf"/>
</dbReference>
<accession>A0A4U1GGC6</accession>
<dbReference type="Pfam" id="PF00884">
    <property type="entry name" value="Sulfatase"/>
    <property type="match status" value="1"/>
</dbReference>
<dbReference type="PANTHER" id="PTHR42693">
    <property type="entry name" value="ARYLSULFATASE FAMILY MEMBER"/>
    <property type="match status" value="1"/>
</dbReference>
<feature type="domain" description="Sulfatase N-terminal" evidence="3">
    <location>
        <begin position="38"/>
        <end position="356"/>
    </location>
</feature>
<comment type="caution">
    <text evidence="4">The sequence shown here is derived from an EMBL/GenBank/DDBJ whole genome shotgun (WGS) entry which is preliminary data.</text>
</comment>
<evidence type="ECO:0000256" key="1">
    <source>
        <dbReference type="ARBA" id="ARBA00008779"/>
    </source>
</evidence>
<evidence type="ECO:0000259" key="3">
    <source>
        <dbReference type="Pfam" id="PF00884"/>
    </source>
</evidence>
<dbReference type="EMBL" id="SWDX01000003">
    <property type="protein sequence ID" value="TKC62060.1"/>
    <property type="molecule type" value="Genomic_DNA"/>
</dbReference>
<gene>
    <name evidence="4" type="ORF">FBD94_07435</name>
</gene>
<dbReference type="InterPro" id="IPR000917">
    <property type="entry name" value="Sulfatase_N"/>
</dbReference>
<sequence length="451" mass="51022">MSGSQNILPFNIKATTPILVLFVTLFLTYQVSFAQKNPNVIVVLTDDMGYGDLACYGNPLFSTPFIDKMANNGIMATNFVTTSPTCSPSRVSTLTGRYCSRSKMPRVIGPGDKTAIPDEEVTIAEMLKTSAYRTACIGKWHIGDYGTGLPNKQGFDLFYGMLYSHDFRAPYVKTDTVMKIFRNQKPEIYRPNDTILTKTYTDEAIKFVKESGVKKQPFFLYLAYNMPHLPVATAVRKNSKKSAGGELGNVIEEMDTEMSKLWKTLEDNGQADNTIFILTSDNGPWLNAPQRMYEDGVTKPYHVGTAGIFKGSKATSYEGGHRVPFIVYYKNHTLPQVIRTPISNLDILPTIAEWTNTPLPKRILDGESVVKLLSQKDHQKAHKPIYYFNYVLEGVKDGDWKLRTTKQNDKTVNEMFNLGWDPTERYNLFDNPKYAGEQQHLQQLLNEYPDK</sequence>
<dbReference type="PANTHER" id="PTHR42693:SF53">
    <property type="entry name" value="ENDO-4-O-SULFATASE"/>
    <property type="match status" value="1"/>
</dbReference>
<reference evidence="4 5" key="1">
    <citation type="submission" date="2019-04" db="EMBL/GenBank/DDBJ databases">
        <title>Pedobacter sp. RP-1-16 sp. nov., isolated from Arctic soil.</title>
        <authorList>
            <person name="Dahal R.H."/>
            <person name="Kim D.-U."/>
        </authorList>
    </citation>
    <scope>NUCLEOTIDE SEQUENCE [LARGE SCALE GENOMIC DNA]</scope>
    <source>
        <strain evidence="4 5">RP-1-16</strain>
    </source>
</reference>
<dbReference type="RefSeq" id="WP_136879727.1">
    <property type="nucleotide sequence ID" value="NZ_SWDX01000003.1"/>
</dbReference>
<dbReference type="SUPFAM" id="SSF53649">
    <property type="entry name" value="Alkaline phosphatase-like"/>
    <property type="match status" value="1"/>
</dbReference>
<dbReference type="Proteomes" id="UP000309594">
    <property type="component" value="Unassembled WGS sequence"/>
</dbReference>
<protein>
    <submittedName>
        <fullName evidence="4">Sulfatase</fullName>
    </submittedName>
</protein>
<dbReference type="AlphaFoldDB" id="A0A4U1GGC6"/>
<evidence type="ECO:0000256" key="2">
    <source>
        <dbReference type="ARBA" id="ARBA00022801"/>
    </source>
</evidence>
<keyword evidence="2" id="KW-0378">Hydrolase</keyword>
<dbReference type="Gene3D" id="3.40.720.10">
    <property type="entry name" value="Alkaline Phosphatase, subunit A"/>
    <property type="match status" value="1"/>
</dbReference>
<name>A0A4U1GGC6_9SPHI</name>
<proteinExistence type="inferred from homology"/>
<dbReference type="GO" id="GO:0004065">
    <property type="term" value="F:arylsulfatase activity"/>
    <property type="evidence" value="ECO:0007669"/>
    <property type="project" value="TreeGrafter"/>
</dbReference>
<evidence type="ECO:0000313" key="4">
    <source>
        <dbReference type="EMBL" id="TKC62060.1"/>
    </source>
</evidence>
<dbReference type="Gene3D" id="3.30.1120.10">
    <property type="match status" value="1"/>
</dbReference>
<evidence type="ECO:0000313" key="5">
    <source>
        <dbReference type="Proteomes" id="UP000309594"/>
    </source>
</evidence>
<comment type="similarity">
    <text evidence="1">Belongs to the sulfatase family.</text>
</comment>
<organism evidence="4 5">
    <name type="scientific">Pedobacter hiemivivus</name>
    <dbReference type="NCBI Taxonomy" id="2530454"/>
    <lineage>
        <taxon>Bacteria</taxon>
        <taxon>Pseudomonadati</taxon>
        <taxon>Bacteroidota</taxon>
        <taxon>Sphingobacteriia</taxon>
        <taxon>Sphingobacteriales</taxon>
        <taxon>Sphingobacteriaceae</taxon>
        <taxon>Pedobacter</taxon>
    </lineage>
</organism>
<dbReference type="InterPro" id="IPR050738">
    <property type="entry name" value="Sulfatase"/>
</dbReference>